<dbReference type="SMART" id="SM00089">
    <property type="entry name" value="PKD"/>
    <property type="match status" value="2"/>
</dbReference>
<dbReference type="InterPro" id="IPR035986">
    <property type="entry name" value="PKD_dom_sf"/>
</dbReference>
<keyword evidence="5" id="KW-1185">Reference proteome</keyword>
<evidence type="ECO:0000313" key="4">
    <source>
        <dbReference type="EMBL" id="MCE7003460.1"/>
    </source>
</evidence>
<feature type="signal peptide" evidence="2">
    <location>
        <begin position="1"/>
        <end position="24"/>
    </location>
</feature>
<dbReference type="Pfam" id="PF18911">
    <property type="entry name" value="PKD_4"/>
    <property type="match status" value="1"/>
</dbReference>
<dbReference type="RefSeq" id="WP_233725049.1">
    <property type="nucleotide sequence ID" value="NZ_JAJVCN010000001.1"/>
</dbReference>
<dbReference type="SUPFAM" id="SSF49299">
    <property type="entry name" value="PKD domain"/>
    <property type="match status" value="2"/>
</dbReference>
<evidence type="ECO:0000259" key="3">
    <source>
        <dbReference type="PROSITE" id="PS50093"/>
    </source>
</evidence>
<dbReference type="SUPFAM" id="SSF50974">
    <property type="entry name" value="Nitrous oxide reductase, N-terminal domain"/>
    <property type="match status" value="1"/>
</dbReference>
<evidence type="ECO:0000313" key="5">
    <source>
        <dbReference type="Proteomes" id="UP001521150"/>
    </source>
</evidence>
<dbReference type="Proteomes" id="UP001521150">
    <property type="component" value="Unassembled WGS sequence"/>
</dbReference>
<dbReference type="PROSITE" id="PS50093">
    <property type="entry name" value="PKD"/>
    <property type="match status" value="2"/>
</dbReference>
<organism evidence="4 5">
    <name type="scientific">Kibdelosporangium philippinense</name>
    <dbReference type="NCBI Taxonomy" id="211113"/>
    <lineage>
        <taxon>Bacteria</taxon>
        <taxon>Bacillati</taxon>
        <taxon>Actinomycetota</taxon>
        <taxon>Actinomycetes</taxon>
        <taxon>Pseudonocardiales</taxon>
        <taxon>Pseudonocardiaceae</taxon>
        <taxon>Kibdelosporangium</taxon>
    </lineage>
</organism>
<dbReference type="InterPro" id="IPR015943">
    <property type="entry name" value="WD40/YVTN_repeat-like_dom_sf"/>
</dbReference>
<dbReference type="CDD" id="cd00146">
    <property type="entry name" value="PKD"/>
    <property type="match status" value="1"/>
</dbReference>
<dbReference type="InterPro" id="IPR013783">
    <property type="entry name" value="Ig-like_fold"/>
</dbReference>
<dbReference type="InterPro" id="IPR011045">
    <property type="entry name" value="N2O_reductase_N"/>
</dbReference>
<protein>
    <submittedName>
        <fullName evidence="4">PKD domain-containing protein</fullName>
    </submittedName>
</protein>
<name>A0ABS8Z9J1_9PSEU</name>
<keyword evidence="2" id="KW-0732">Signal</keyword>
<comment type="caution">
    <text evidence="4">The sequence shown here is derived from an EMBL/GenBank/DDBJ whole genome shotgun (WGS) entry which is preliminary data.</text>
</comment>
<accession>A0ABS8Z9J1</accession>
<dbReference type="Gene3D" id="2.130.10.10">
    <property type="entry name" value="YVTN repeat-like/Quinoprotein amine dehydrogenase"/>
    <property type="match status" value="1"/>
</dbReference>
<dbReference type="InterPro" id="IPR022409">
    <property type="entry name" value="PKD/Chitinase_dom"/>
</dbReference>
<evidence type="ECO:0000256" key="2">
    <source>
        <dbReference type="SAM" id="SignalP"/>
    </source>
</evidence>
<gene>
    <name evidence="4" type="ORF">LWC34_11555</name>
</gene>
<feature type="region of interest" description="Disordered" evidence="1">
    <location>
        <begin position="353"/>
        <end position="408"/>
    </location>
</feature>
<sequence length="836" mass="87775">MIRAKRAWALTLSVVTCVAGVVVAGADKANHAPSVRLHGGAAWLASNKVGQMTLLDGASAEVAAKVPVAAAGTPLFAAQLGSTAYALNRWDGSIVRVDGATLEASPASKPLGSMLFPTPHTLYVLDSDRGLLSPLDPVTLAPQGPAHSLATKVSPEDAVVDGEGRLWVLDQRTGDLAWFAGGTRHSIDRNGPARIAVTDGHPVLLDLSTGGVALLDSSSGSAIESVHADVRPDDTVLMAGSTRQRQVLITIPTRGLLMVCTFGAACKDPVPLGSGKADLGAAVEVGDHAIVPDYSTGRVWIVNLATMHAIERQLFPGPVRFELQNRDGVVFYNDPDSDQAGVLDLDGTVHGISKYNPTKPDAGPNQVGLESPNTVRQAPPTKRPGSPDSVPPVKGPGRLDQTQPPVGAPMADIVVKPGSRGLVGDEFTLDVVARSTIGVATARWDFGDGSDDATGLSVRHKWSSPGQFQVSVAPTMVFGLPAQIVTATVVIEPAGTPPRIDSISVDPATPQVGEAVRFSANVSGDQSGQWEWIIRGPEGAVVASSRLHDFQHAFTGPGGYEVALAVSAGSGRDQRSRPLIVAPEPPAARCGDVLTASAMLRSDLVCPGDGVTIAADNVTFDLRGHTLSTDDPGETSTGIKIGGSRTIQNTTVKNGTITRFKTGVGMTDVSGVTLSAMNVMSSAENRVDTEVAGDVYGINARNVQISGAHLSGRTSFKFHDNSEATITDSTLSNDAQNNSDRPEAVCTRRSKCSISKSTLRALFWRLDHLKIGQRPQASKIVFLSQKTTYRRGRCVISLLQGLLLTRSRSLSRASGRSSNAMRTKRGLRPWDCIALS</sequence>
<feature type="chain" id="PRO_5047410020" evidence="2">
    <location>
        <begin position="25"/>
        <end position="836"/>
    </location>
</feature>
<dbReference type="InterPro" id="IPR000601">
    <property type="entry name" value="PKD_dom"/>
</dbReference>
<feature type="domain" description="PKD" evidence="3">
    <location>
        <begin position="499"/>
        <end position="571"/>
    </location>
</feature>
<proteinExistence type="predicted"/>
<reference evidence="4 5" key="1">
    <citation type="submission" date="2021-12" db="EMBL/GenBank/DDBJ databases">
        <title>Genome sequence of Kibdelosporangium philippinense ATCC 49844.</title>
        <authorList>
            <person name="Fedorov E.A."/>
            <person name="Omeragic M."/>
            <person name="Shalygina K.F."/>
            <person name="Maclea K.S."/>
        </authorList>
    </citation>
    <scope>NUCLEOTIDE SEQUENCE [LARGE SCALE GENOMIC DNA]</scope>
    <source>
        <strain evidence="4 5">ATCC 49844</strain>
    </source>
</reference>
<feature type="domain" description="PKD" evidence="3">
    <location>
        <begin position="443"/>
        <end position="496"/>
    </location>
</feature>
<evidence type="ECO:0000256" key="1">
    <source>
        <dbReference type="SAM" id="MobiDB-lite"/>
    </source>
</evidence>
<dbReference type="Gene3D" id="2.60.40.10">
    <property type="entry name" value="Immunoglobulins"/>
    <property type="match status" value="2"/>
</dbReference>
<dbReference type="EMBL" id="JAJVCN010000001">
    <property type="protein sequence ID" value="MCE7003460.1"/>
    <property type="molecule type" value="Genomic_DNA"/>
</dbReference>